<gene>
    <name evidence="1" type="ORF">AX774_g3342</name>
</gene>
<comment type="caution">
    <text evidence="1">The sequence shown here is derived from an EMBL/GenBank/DDBJ whole genome shotgun (WGS) entry which is preliminary data.</text>
</comment>
<proteinExistence type="predicted"/>
<protein>
    <submittedName>
        <fullName evidence="1">Uncharacterized protein</fullName>
    </submittedName>
</protein>
<organism evidence="1 2">
    <name type="scientific">Zancudomyces culisetae</name>
    <name type="common">Gut fungus</name>
    <name type="synonym">Smittium culisetae</name>
    <dbReference type="NCBI Taxonomy" id="1213189"/>
    <lineage>
        <taxon>Eukaryota</taxon>
        <taxon>Fungi</taxon>
        <taxon>Fungi incertae sedis</taxon>
        <taxon>Zoopagomycota</taxon>
        <taxon>Kickxellomycotina</taxon>
        <taxon>Harpellomycetes</taxon>
        <taxon>Harpellales</taxon>
        <taxon>Legeriomycetaceae</taxon>
        <taxon>Zancudomyces</taxon>
    </lineage>
</organism>
<reference evidence="2" key="1">
    <citation type="submission" date="2017-01" db="EMBL/GenBank/DDBJ databases">
        <authorList>
            <person name="Wang Y."/>
            <person name="White M."/>
            <person name="Kvist S."/>
            <person name="Moncalvo J.-M."/>
        </authorList>
    </citation>
    <scope>NUCLEOTIDE SEQUENCE [LARGE SCALE GENOMIC DNA]</scope>
    <source>
        <strain evidence="2">COL-18-3</strain>
    </source>
</reference>
<sequence length="103" mass="11326">MIAHPTRGGVAPLYNPNTFSRRNVEIKQSQGPLNLPKPPSTCIRTLTVSNGCPTNNFVAPEAIPAANPATLSLARALLSFFSVRTEWFFSIDSSIIFLLYRFS</sequence>
<accession>A0A1R1PQ80</accession>
<dbReference type="Proteomes" id="UP000188320">
    <property type="component" value="Unassembled WGS sequence"/>
</dbReference>
<evidence type="ECO:0000313" key="1">
    <source>
        <dbReference type="EMBL" id="OMH83146.1"/>
    </source>
</evidence>
<keyword evidence="2" id="KW-1185">Reference proteome</keyword>
<name>A0A1R1PQ80_ZANCU</name>
<dbReference type="AlphaFoldDB" id="A0A1R1PQ80"/>
<dbReference type="EMBL" id="LSSK01000496">
    <property type="protein sequence ID" value="OMH83146.1"/>
    <property type="molecule type" value="Genomic_DNA"/>
</dbReference>
<evidence type="ECO:0000313" key="2">
    <source>
        <dbReference type="Proteomes" id="UP000188320"/>
    </source>
</evidence>